<evidence type="ECO:0000259" key="12">
    <source>
        <dbReference type="Pfam" id="PF02782"/>
    </source>
</evidence>
<keyword evidence="7" id="KW-0319">Glycerol metabolism</keyword>
<dbReference type="PIRSF" id="PIRSF000538">
    <property type="entry name" value="GlpK"/>
    <property type="match status" value="1"/>
</dbReference>
<dbReference type="RefSeq" id="XP_001227042.1">
    <property type="nucleotide sequence ID" value="XM_001227041.1"/>
</dbReference>
<evidence type="ECO:0000256" key="3">
    <source>
        <dbReference type="ARBA" id="ARBA00012099"/>
    </source>
</evidence>
<dbReference type="UniPathway" id="UPA00618">
    <property type="reaction ID" value="UER00672"/>
</dbReference>
<evidence type="ECO:0000256" key="1">
    <source>
        <dbReference type="ARBA" id="ARBA00005190"/>
    </source>
</evidence>
<feature type="domain" description="Carbohydrate kinase FGGY C-terminal" evidence="12">
    <location>
        <begin position="334"/>
        <end position="542"/>
    </location>
</feature>
<dbReference type="OrthoDB" id="5422795at2759"/>
<dbReference type="GO" id="GO:0005524">
    <property type="term" value="F:ATP binding"/>
    <property type="evidence" value="ECO:0007669"/>
    <property type="project" value="UniProtKB-KW"/>
</dbReference>
<comment type="similarity">
    <text evidence="2">Belongs to the FGGY kinase family.</text>
</comment>
<dbReference type="FunCoup" id="Q2GSD9">
    <property type="interactions" value="302"/>
</dbReference>
<dbReference type="SUPFAM" id="SSF53067">
    <property type="entry name" value="Actin-like ATPase domain"/>
    <property type="match status" value="2"/>
</dbReference>
<dbReference type="PANTHER" id="PTHR10196:SF69">
    <property type="entry name" value="GLYCEROL KINASE"/>
    <property type="match status" value="1"/>
</dbReference>
<evidence type="ECO:0000313" key="14">
    <source>
        <dbReference type="Proteomes" id="UP000001056"/>
    </source>
</evidence>
<comment type="pathway">
    <text evidence="1">Polyol metabolism; glycerol degradation via glycerol kinase pathway; sn-glycerol 3-phosphate from glycerol: step 1/1.</text>
</comment>
<dbReference type="EMBL" id="CH408034">
    <property type="protein sequence ID" value="EAQ85101.1"/>
    <property type="molecule type" value="Genomic_DNA"/>
</dbReference>
<dbReference type="PROSITE" id="PS00933">
    <property type="entry name" value="FGGY_KINASES_1"/>
    <property type="match status" value="1"/>
</dbReference>
<keyword evidence="4" id="KW-0808">Transferase</keyword>
<evidence type="ECO:0000256" key="7">
    <source>
        <dbReference type="ARBA" id="ARBA00022798"/>
    </source>
</evidence>
<dbReference type="InParanoid" id="Q2GSD9"/>
<dbReference type="GO" id="GO:0006641">
    <property type="term" value="P:triglyceride metabolic process"/>
    <property type="evidence" value="ECO:0007669"/>
    <property type="project" value="TreeGrafter"/>
</dbReference>
<sequence>MCSSMAATSLQPRRSIDEAHCRHTLGHSRDDAANFHPHHEIPSPPGYHRNGGGRESSTGSSAASTKAPHRRVSLSLTARAILFASPPNRCLRTLYPKSGRYNHPVWHEHDPQELVSSVEECIEEALRKFVDLGYSKSDIRSIGITNQRETTVVWDKHTGEPLHNAIVWPDTRTSALVRELKSRDGSEELLDLCGLPLSTYPSSVKLLWLLQNVDSVKQAYEEGRLAFGTVDSWLIYKLNGGAKAEKVVHVTDSTNASRTMFVNLRTLQYDDKLLGFFGIDKSKVQLPKIVPSSDPECFGKIASGPLVNVPIAGCLGDQSSALVGQCGFSPGQAKNTYGTGCFLLYNVGTEPVISKYGLLATVAYDFGGGKKPVYALEGSIAVAGSGVKFLMNNLGFVDDSSEITSLAESVPDNGGVVFVTAFSGLFAPYWIDDAKGTLCKEPPTPLLFKFHSNASAVGITHHTTKGHIARATLEATCYQTRAILDAMEKDSQHKLESLAVDGGLSNSDLCMQTQADVTGIPVDRPAMRETTALGAAIAAGLATGVWRTLEDLKEVNQNGRKVFQPQMEKAQAEKMFKRWEKAVEMSKGWVQED</sequence>
<keyword evidence="8" id="KW-0067">ATP-binding</keyword>
<evidence type="ECO:0000256" key="10">
    <source>
        <dbReference type="SAM" id="MobiDB-lite"/>
    </source>
</evidence>
<feature type="region of interest" description="Disordered" evidence="10">
    <location>
        <begin position="28"/>
        <end position="71"/>
    </location>
</feature>
<name>Q2GSD9_CHAGB</name>
<dbReference type="STRING" id="306901.Q2GSD9"/>
<dbReference type="PANTHER" id="PTHR10196">
    <property type="entry name" value="SUGAR KINASE"/>
    <property type="match status" value="1"/>
</dbReference>
<dbReference type="InterPro" id="IPR018485">
    <property type="entry name" value="FGGY_C"/>
</dbReference>
<dbReference type="VEuPathDB" id="FungiDB:CHGG_09115"/>
<gene>
    <name evidence="13" type="ORF">CHGG_09115</name>
</gene>
<dbReference type="GO" id="GO:0005739">
    <property type="term" value="C:mitochondrion"/>
    <property type="evidence" value="ECO:0007669"/>
    <property type="project" value="TreeGrafter"/>
</dbReference>
<dbReference type="GO" id="GO:0046167">
    <property type="term" value="P:glycerol-3-phosphate biosynthetic process"/>
    <property type="evidence" value="ECO:0007669"/>
    <property type="project" value="TreeGrafter"/>
</dbReference>
<feature type="compositionally biased region" description="Low complexity" evidence="10">
    <location>
        <begin position="55"/>
        <end position="65"/>
    </location>
</feature>
<evidence type="ECO:0000256" key="4">
    <source>
        <dbReference type="ARBA" id="ARBA00022679"/>
    </source>
</evidence>
<protein>
    <recommendedName>
        <fullName evidence="3">glycerol kinase</fullName>
        <ecNumber evidence="3">2.7.1.30</ecNumber>
    </recommendedName>
    <alternativeName>
        <fullName evidence="9">ATP:glycerol 3-phosphotransferase</fullName>
    </alternativeName>
</protein>
<dbReference type="FunFam" id="3.30.420.40:FF:000086">
    <property type="entry name" value="Glycerol kinase"/>
    <property type="match status" value="1"/>
</dbReference>
<dbReference type="GO" id="GO:0019563">
    <property type="term" value="P:glycerol catabolic process"/>
    <property type="evidence" value="ECO:0007669"/>
    <property type="project" value="UniProtKB-UniPathway"/>
</dbReference>
<dbReference type="HOGENOM" id="CLU_009281_2_3_1"/>
<evidence type="ECO:0000256" key="5">
    <source>
        <dbReference type="ARBA" id="ARBA00022741"/>
    </source>
</evidence>
<dbReference type="InterPro" id="IPR043129">
    <property type="entry name" value="ATPase_NBD"/>
</dbReference>
<dbReference type="InterPro" id="IPR000577">
    <property type="entry name" value="Carb_kinase_FGGY"/>
</dbReference>
<proteinExistence type="inferred from homology"/>
<evidence type="ECO:0000256" key="8">
    <source>
        <dbReference type="ARBA" id="ARBA00022840"/>
    </source>
</evidence>
<dbReference type="InterPro" id="IPR018483">
    <property type="entry name" value="Carb_kinase_FGGY_CS"/>
</dbReference>
<feature type="domain" description="Carbohydrate kinase FGGY N-terminal" evidence="11">
    <location>
        <begin position="100"/>
        <end position="324"/>
    </location>
</feature>
<accession>Q2GSD9</accession>
<dbReference type="InterPro" id="IPR042018">
    <property type="entry name" value="GK1-3_metazoan-type"/>
</dbReference>
<evidence type="ECO:0000256" key="6">
    <source>
        <dbReference type="ARBA" id="ARBA00022777"/>
    </source>
</evidence>
<organism evidence="13 14">
    <name type="scientific">Chaetomium globosum (strain ATCC 6205 / CBS 148.51 / DSM 1962 / NBRC 6347 / NRRL 1970)</name>
    <name type="common">Soil fungus</name>
    <dbReference type="NCBI Taxonomy" id="306901"/>
    <lineage>
        <taxon>Eukaryota</taxon>
        <taxon>Fungi</taxon>
        <taxon>Dikarya</taxon>
        <taxon>Ascomycota</taxon>
        <taxon>Pezizomycotina</taxon>
        <taxon>Sordariomycetes</taxon>
        <taxon>Sordariomycetidae</taxon>
        <taxon>Sordariales</taxon>
        <taxon>Chaetomiaceae</taxon>
        <taxon>Chaetomium</taxon>
    </lineage>
</organism>
<reference evidence="14" key="1">
    <citation type="journal article" date="2015" name="Genome Announc.">
        <title>Draft genome sequence of the cellulolytic fungus Chaetomium globosum.</title>
        <authorList>
            <person name="Cuomo C.A."/>
            <person name="Untereiner W.A."/>
            <person name="Ma L.-J."/>
            <person name="Grabherr M."/>
            <person name="Birren B.W."/>
        </authorList>
    </citation>
    <scope>NUCLEOTIDE SEQUENCE [LARGE SCALE GENOMIC DNA]</scope>
    <source>
        <strain evidence="14">ATCC 6205 / CBS 148.51 / DSM 1962 / NBRC 6347 / NRRL 1970</strain>
    </source>
</reference>
<dbReference type="GeneID" id="4394809"/>
<evidence type="ECO:0000256" key="2">
    <source>
        <dbReference type="ARBA" id="ARBA00009156"/>
    </source>
</evidence>
<dbReference type="CDD" id="cd07792">
    <property type="entry name" value="ASKHA_NBD_FGGY_GK1-3-like"/>
    <property type="match status" value="1"/>
</dbReference>
<evidence type="ECO:0000313" key="13">
    <source>
        <dbReference type="EMBL" id="EAQ85101.1"/>
    </source>
</evidence>
<keyword evidence="5" id="KW-0547">Nucleotide-binding</keyword>
<keyword evidence="6" id="KW-0418">Kinase</keyword>
<dbReference type="Proteomes" id="UP000001056">
    <property type="component" value="Unassembled WGS sequence"/>
</dbReference>
<dbReference type="EC" id="2.7.1.30" evidence="3"/>
<dbReference type="InterPro" id="IPR018484">
    <property type="entry name" value="FGGY_N"/>
</dbReference>
<evidence type="ECO:0000259" key="11">
    <source>
        <dbReference type="Pfam" id="PF00370"/>
    </source>
</evidence>
<feature type="compositionally biased region" description="Basic and acidic residues" evidence="10">
    <location>
        <begin position="28"/>
        <end position="41"/>
    </location>
</feature>
<dbReference type="GO" id="GO:0004370">
    <property type="term" value="F:glycerol kinase activity"/>
    <property type="evidence" value="ECO:0007669"/>
    <property type="project" value="UniProtKB-EC"/>
</dbReference>
<dbReference type="Gene3D" id="3.30.420.40">
    <property type="match status" value="2"/>
</dbReference>
<dbReference type="AlphaFoldDB" id="Q2GSD9"/>
<dbReference type="eggNOG" id="KOG2517">
    <property type="taxonomic scope" value="Eukaryota"/>
</dbReference>
<evidence type="ECO:0000256" key="9">
    <source>
        <dbReference type="ARBA" id="ARBA00043149"/>
    </source>
</evidence>
<dbReference type="Pfam" id="PF02782">
    <property type="entry name" value="FGGY_C"/>
    <property type="match status" value="1"/>
</dbReference>
<dbReference type="Pfam" id="PF00370">
    <property type="entry name" value="FGGY_N"/>
    <property type="match status" value="1"/>
</dbReference>
<dbReference type="OMA" id="FMLMNIG"/>
<dbReference type="NCBIfam" id="NF000756">
    <property type="entry name" value="PRK00047.1"/>
    <property type="match status" value="1"/>
</dbReference>
<keyword evidence="14" id="KW-1185">Reference proteome</keyword>